<dbReference type="GO" id="GO:0004519">
    <property type="term" value="F:endonuclease activity"/>
    <property type="evidence" value="ECO:0007669"/>
    <property type="project" value="UniProtKB-KW"/>
</dbReference>
<keyword evidence="12" id="KW-1185">Reference proteome</keyword>
<comment type="cofactor">
    <cofactor evidence="1">
        <name>Mn(2+)</name>
        <dbReference type="ChEBI" id="CHEBI:29035"/>
    </cofactor>
</comment>
<keyword evidence="4" id="KW-0479">Metal-binding</keyword>
<keyword evidence="9" id="KW-0472">Membrane</keyword>
<sequence>MLVAWIATAGLALIAAGRLVHLDDAVAWPASAANALTPLLYLPVYAALAIGFALRRSRLMILCVLVAAAHLVWTAPEVIPGDPDEAGQGSARLRVMTANLLYRNAEAGRLGQQIRQASPDVIVLVEVSPLTLAKVRESGALEGYRYSEARPEEGAFGAAVFSRFPLSDAAAPEVAGSMSLRATVRVDERRSFVIYAVHTISPTSGDYARRWRDQLDQLQEEVRAARLPVVLAGDFNATRDHRPMRRLISAGVRDAHDVVGAGWTPTWNADMVMFPPVLRIDHVLASPAFAITSYRVGTEFGSDHKPVTVDLALR</sequence>
<evidence type="ECO:0000313" key="12">
    <source>
        <dbReference type="Proteomes" id="UP000179627"/>
    </source>
</evidence>
<keyword evidence="9" id="KW-1133">Transmembrane helix</keyword>
<evidence type="ECO:0000256" key="5">
    <source>
        <dbReference type="ARBA" id="ARBA00022763"/>
    </source>
</evidence>
<dbReference type="EMBL" id="MBLM01000157">
    <property type="protein sequence ID" value="OHV29905.1"/>
    <property type="molecule type" value="Genomic_DNA"/>
</dbReference>
<evidence type="ECO:0000256" key="9">
    <source>
        <dbReference type="SAM" id="Phobius"/>
    </source>
</evidence>
<accession>A0A1S1Q9L6</accession>
<dbReference type="AlphaFoldDB" id="A0A1S1Q9L6"/>
<keyword evidence="6" id="KW-0378">Hydrolase</keyword>
<protein>
    <submittedName>
        <fullName evidence="11">Endonuclease</fullName>
    </submittedName>
</protein>
<keyword evidence="7" id="KW-0460">Magnesium</keyword>
<evidence type="ECO:0000256" key="4">
    <source>
        <dbReference type="ARBA" id="ARBA00022723"/>
    </source>
</evidence>
<proteinExistence type="predicted"/>
<dbReference type="Proteomes" id="UP000179627">
    <property type="component" value="Unassembled WGS sequence"/>
</dbReference>
<keyword evidence="11" id="KW-0255">Endonuclease</keyword>
<dbReference type="GO" id="GO:0046872">
    <property type="term" value="F:metal ion binding"/>
    <property type="evidence" value="ECO:0007669"/>
    <property type="project" value="UniProtKB-KW"/>
</dbReference>
<dbReference type="PANTHER" id="PTHR15822">
    <property type="entry name" value="TRAF AND TNF RECEPTOR-ASSOCIATED PROTEIN"/>
    <property type="match status" value="1"/>
</dbReference>
<evidence type="ECO:0000256" key="6">
    <source>
        <dbReference type="ARBA" id="ARBA00022801"/>
    </source>
</evidence>
<dbReference type="SUPFAM" id="SSF56219">
    <property type="entry name" value="DNase I-like"/>
    <property type="match status" value="1"/>
</dbReference>
<dbReference type="InterPro" id="IPR005135">
    <property type="entry name" value="Endo/exonuclease/phosphatase"/>
</dbReference>
<organism evidence="11 12">
    <name type="scientific">Parafrankia colletiae</name>
    <dbReference type="NCBI Taxonomy" id="573497"/>
    <lineage>
        <taxon>Bacteria</taxon>
        <taxon>Bacillati</taxon>
        <taxon>Actinomycetota</taxon>
        <taxon>Actinomycetes</taxon>
        <taxon>Frankiales</taxon>
        <taxon>Frankiaceae</taxon>
        <taxon>Parafrankia</taxon>
    </lineage>
</organism>
<dbReference type="PANTHER" id="PTHR15822:SF4">
    <property type="entry name" value="TYROSYL-DNA PHOSPHODIESTERASE 2"/>
    <property type="match status" value="1"/>
</dbReference>
<evidence type="ECO:0000256" key="2">
    <source>
        <dbReference type="ARBA" id="ARBA00001946"/>
    </source>
</evidence>
<comment type="caution">
    <text evidence="11">The sequence shown here is derived from an EMBL/GenBank/DDBJ whole genome shotgun (WGS) entry which is preliminary data.</text>
</comment>
<reference evidence="12" key="1">
    <citation type="submission" date="2016-07" db="EMBL/GenBank/DDBJ databases">
        <title>Sequence Frankia sp. strain CcI1.17.</title>
        <authorList>
            <person name="Ghodhbane-Gtari F."/>
            <person name="Swanson E."/>
            <person name="Gueddou A."/>
            <person name="Morris K."/>
            <person name="Hezbri K."/>
            <person name="Ktari A."/>
            <person name="Nouioui I."/>
            <person name="Abebe-Akele F."/>
            <person name="Simpson S."/>
            <person name="Thomas K."/>
            <person name="Gtari M."/>
            <person name="Tisa L.S."/>
            <person name="Hurst S."/>
        </authorList>
    </citation>
    <scope>NUCLEOTIDE SEQUENCE [LARGE SCALE GENOMIC DNA]</scope>
    <source>
        <strain evidence="12">Cc1.17</strain>
    </source>
</reference>
<keyword evidence="9" id="KW-0812">Transmembrane</keyword>
<evidence type="ECO:0000256" key="8">
    <source>
        <dbReference type="ARBA" id="ARBA00023204"/>
    </source>
</evidence>
<evidence type="ECO:0000313" key="11">
    <source>
        <dbReference type="EMBL" id="OHV29905.1"/>
    </source>
</evidence>
<dbReference type="InterPro" id="IPR036691">
    <property type="entry name" value="Endo/exonu/phosph_ase_sf"/>
</dbReference>
<comment type="cofactor">
    <cofactor evidence="2">
        <name>Mg(2+)</name>
        <dbReference type="ChEBI" id="CHEBI:18420"/>
    </cofactor>
</comment>
<dbReference type="GO" id="GO:0006281">
    <property type="term" value="P:DNA repair"/>
    <property type="evidence" value="ECO:0007669"/>
    <property type="project" value="UniProtKB-KW"/>
</dbReference>
<evidence type="ECO:0000256" key="7">
    <source>
        <dbReference type="ARBA" id="ARBA00022842"/>
    </source>
</evidence>
<evidence type="ECO:0000259" key="10">
    <source>
        <dbReference type="Pfam" id="PF03372"/>
    </source>
</evidence>
<evidence type="ECO:0000256" key="1">
    <source>
        <dbReference type="ARBA" id="ARBA00001936"/>
    </source>
</evidence>
<dbReference type="GO" id="GO:0016787">
    <property type="term" value="F:hydrolase activity"/>
    <property type="evidence" value="ECO:0007669"/>
    <property type="project" value="UniProtKB-KW"/>
</dbReference>
<dbReference type="Pfam" id="PF03372">
    <property type="entry name" value="Exo_endo_phos"/>
    <property type="match status" value="1"/>
</dbReference>
<dbReference type="Gene3D" id="3.60.10.10">
    <property type="entry name" value="Endonuclease/exonuclease/phosphatase"/>
    <property type="match status" value="1"/>
</dbReference>
<feature type="domain" description="Endonuclease/exonuclease/phosphatase" evidence="10">
    <location>
        <begin position="96"/>
        <end position="304"/>
    </location>
</feature>
<keyword evidence="3" id="KW-0540">Nuclease</keyword>
<name>A0A1S1Q9L6_9ACTN</name>
<keyword evidence="5" id="KW-0227">DNA damage</keyword>
<feature type="transmembrane region" description="Helical" evidence="9">
    <location>
        <begin position="32"/>
        <end position="52"/>
    </location>
</feature>
<dbReference type="InterPro" id="IPR051547">
    <property type="entry name" value="TDP2-like"/>
</dbReference>
<gene>
    <name evidence="11" type="ORF">CC117_28110</name>
</gene>
<dbReference type="RefSeq" id="WP_071089948.1">
    <property type="nucleotide sequence ID" value="NZ_MBLM01000157.1"/>
</dbReference>
<keyword evidence="8" id="KW-0234">DNA repair</keyword>
<evidence type="ECO:0000256" key="3">
    <source>
        <dbReference type="ARBA" id="ARBA00022722"/>
    </source>
</evidence>